<organism evidence="3 4">
    <name type="scientific">Drechslerella stenobrocha 248</name>
    <dbReference type="NCBI Taxonomy" id="1043628"/>
    <lineage>
        <taxon>Eukaryota</taxon>
        <taxon>Fungi</taxon>
        <taxon>Dikarya</taxon>
        <taxon>Ascomycota</taxon>
        <taxon>Pezizomycotina</taxon>
        <taxon>Orbiliomycetes</taxon>
        <taxon>Orbiliales</taxon>
        <taxon>Orbiliaceae</taxon>
        <taxon>Drechslerella</taxon>
    </lineage>
</organism>
<keyword evidence="1" id="KW-0472">Membrane</keyword>
<keyword evidence="1" id="KW-0812">Transmembrane</keyword>
<evidence type="ECO:0000313" key="3">
    <source>
        <dbReference type="EMBL" id="EWC44351.1"/>
    </source>
</evidence>
<reference evidence="3 4" key="1">
    <citation type="submission" date="2013-05" db="EMBL/GenBank/DDBJ databases">
        <title>Drechslerella stenobrocha genome reveals carnivorous origination and mechanical trapping mechanism of predatory fungi.</title>
        <authorList>
            <person name="Liu X."/>
            <person name="Zhang W."/>
            <person name="Liu K."/>
        </authorList>
    </citation>
    <scope>NUCLEOTIDE SEQUENCE [LARGE SCALE GENOMIC DNA]</scope>
    <source>
        <strain evidence="3 4">248</strain>
    </source>
</reference>
<dbReference type="Proteomes" id="UP000024837">
    <property type="component" value="Unassembled WGS sequence"/>
</dbReference>
<dbReference type="EMBL" id="KI966443">
    <property type="protein sequence ID" value="EWC44351.1"/>
    <property type="molecule type" value="Genomic_DNA"/>
</dbReference>
<sequence>MSHLPRFENIDDLSDFYRDHSALFSAAAGYAIILLSVAFLCRGYLSLAVSQKPAFGLAPAVSNLSDEFEYSKDQPPGQIFKVKSLWVYPIKGCRGIELESSKICHTGFQYDRQFMFASCKPGTGAWSFASQRGFPKMALIHTSIDPARNTLTVSYPAKPHFLASLLHGSSFRRTFTIPLNLNLLSEEQLAKYPTKPVEIWSQESIGYDLSNHIPQELKDTVFSKNYAKVDIGLFAVVDGKNRGIKEMGPPVEVLGRESKIGFADFAPIHVLGLSSVRKLNELVKGEIPKLSALRFRPNIIISGTASHDEDDWKTIKIGGGDYHVISRTPRCKVPNNNPDTGERNRNEPDVTVRAQRNIDPGAPLLGCMGMHLVAFDKEGIINVNDEIKVRERTQEHQWGRNLWYKEYPRPGSD</sequence>
<dbReference type="AlphaFoldDB" id="W7HK32"/>
<dbReference type="SUPFAM" id="SSF50800">
    <property type="entry name" value="PK beta-barrel domain-like"/>
    <property type="match status" value="1"/>
</dbReference>
<dbReference type="GO" id="GO:0030151">
    <property type="term" value="F:molybdenum ion binding"/>
    <property type="evidence" value="ECO:0007669"/>
    <property type="project" value="InterPro"/>
</dbReference>
<dbReference type="InterPro" id="IPR011037">
    <property type="entry name" value="Pyrv_Knase-like_insert_dom_sf"/>
</dbReference>
<gene>
    <name evidence="3" type="ORF">DRE_01177</name>
</gene>
<dbReference type="HOGENOM" id="CLU_028286_7_1_1"/>
<proteinExistence type="predicted"/>
<evidence type="ECO:0000259" key="2">
    <source>
        <dbReference type="PROSITE" id="PS51340"/>
    </source>
</evidence>
<dbReference type="GO" id="GO:0030170">
    <property type="term" value="F:pyridoxal phosphate binding"/>
    <property type="evidence" value="ECO:0007669"/>
    <property type="project" value="InterPro"/>
</dbReference>
<keyword evidence="4" id="KW-1185">Reference proteome</keyword>
<dbReference type="SUPFAM" id="SSF141673">
    <property type="entry name" value="MOSC N-terminal domain-like"/>
    <property type="match status" value="1"/>
</dbReference>
<protein>
    <recommendedName>
        <fullName evidence="2">MOSC domain-containing protein</fullName>
    </recommendedName>
</protein>
<keyword evidence="1" id="KW-1133">Transmembrane helix</keyword>
<accession>W7HK32</accession>
<dbReference type="InterPro" id="IPR005303">
    <property type="entry name" value="MOCOS_middle"/>
</dbReference>
<evidence type="ECO:0000256" key="1">
    <source>
        <dbReference type="SAM" id="Phobius"/>
    </source>
</evidence>
<evidence type="ECO:0000313" key="4">
    <source>
        <dbReference type="Proteomes" id="UP000024837"/>
    </source>
</evidence>
<feature type="transmembrane region" description="Helical" evidence="1">
    <location>
        <begin position="21"/>
        <end position="45"/>
    </location>
</feature>
<name>W7HK32_9PEZI</name>
<dbReference type="PANTHER" id="PTHR14237:SF23">
    <property type="entry name" value="MOSC DOMAIN PROTEIN (AFU_ORTHOLOGUE AFUA_7G05900)"/>
    <property type="match status" value="1"/>
</dbReference>
<dbReference type="GO" id="GO:0003824">
    <property type="term" value="F:catalytic activity"/>
    <property type="evidence" value="ECO:0007669"/>
    <property type="project" value="InterPro"/>
</dbReference>
<dbReference type="Pfam" id="PF03476">
    <property type="entry name" value="MOSC_N"/>
    <property type="match status" value="1"/>
</dbReference>
<feature type="domain" description="MOSC" evidence="2">
    <location>
        <begin position="239"/>
        <end position="390"/>
    </location>
</feature>
<dbReference type="PANTHER" id="PTHR14237">
    <property type="entry name" value="MOLYBDOPTERIN COFACTOR SULFURASE MOSC"/>
    <property type="match status" value="1"/>
</dbReference>
<dbReference type="InterPro" id="IPR005302">
    <property type="entry name" value="MoCF_Sase_C"/>
</dbReference>
<dbReference type="Pfam" id="PF03473">
    <property type="entry name" value="MOSC"/>
    <property type="match status" value="1"/>
</dbReference>
<dbReference type="OrthoDB" id="17255at2759"/>
<dbReference type="PROSITE" id="PS51340">
    <property type="entry name" value="MOSC"/>
    <property type="match status" value="1"/>
</dbReference>